<evidence type="ECO:0000256" key="1">
    <source>
        <dbReference type="SAM" id="MobiDB-lite"/>
    </source>
</evidence>
<dbReference type="EMBL" id="JAUSQU010000003">
    <property type="protein sequence ID" value="MDP9850462.1"/>
    <property type="molecule type" value="Genomic_DNA"/>
</dbReference>
<evidence type="ECO:0000313" key="2">
    <source>
        <dbReference type="EMBL" id="MDP9850462.1"/>
    </source>
</evidence>
<dbReference type="Proteomes" id="UP001225356">
    <property type="component" value="Unassembled WGS sequence"/>
</dbReference>
<evidence type="ECO:0000313" key="3">
    <source>
        <dbReference type="Proteomes" id="UP001225356"/>
    </source>
</evidence>
<protein>
    <submittedName>
        <fullName evidence="2">Uncharacterized protein</fullName>
    </submittedName>
</protein>
<comment type="caution">
    <text evidence="2">The sequence shown here is derived from an EMBL/GenBank/DDBJ whole genome shotgun (WGS) entry which is preliminary data.</text>
</comment>
<organism evidence="2 3">
    <name type="scientific">Streptosporangium lutulentum</name>
    <dbReference type="NCBI Taxonomy" id="1461250"/>
    <lineage>
        <taxon>Bacteria</taxon>
        <taxon>Bacillati</taxon>
        <taxon>Actinomycetota</taxon>
        <taxon>Actinomycetes</taxon>
        <taxon>Streptosporangiales</taxon>
        <taxon>Streptosporangiaceae</taxon>
        <taxon>Streptosporangium</taxon>
    </lineage>
</organism>
<feature type="region of interest" description="Disordered" evidence="1">
    <location>
        <begin position="1"/>
        <end position="38"/>
    </location>
</feature>
<dbReference type="RefSeq" id="WP_307569512.1">
    <property type="nucleotide sequence ID" value="NZ_JAUSQU010000003.1"/>
</dbReference>
<gene>
    <name evidence="2" type="ORF">J2853_009758</name>
</gene>
<reference evidence="2 3" key="1">
    <citation type="submission" date="2023-07" db="EMBL/GenBank/DDBJ databases">
        <title>Sequencing the genomes of 1000 actinobacteria strains.</title>
        <authorList>
            <person name="Klenk H.-P."/>
        </authorList>
    </citation>
    <scope>NUCLEOTIDE SEQUENCE [LARGE SCALE GENOMIC DNA]</scope>
    <source>
        <strain evidence="2 3">DSM 46740</strain>
    </source>
</reference>
<name>A0ABT9QUP7_9ACTN</name>
<accession>A0ABT9QUP7</accession>
<proteinExistence type="predicted"/>
<keyword evidence="3" id="KW-1185">Reference proteome</keyword>
<sequence length="109" mass="11911">MPGRREDKPFEERPGERTGDIVVWPPTDLRPPPAPRGSLADIDDTPTLVQPYLPEAVIHLGVGTQLPADVRQELIHVRTAALTFMAAVERSGQLSTAPVPSDDDARRVL</sequence>
<feature type="compositionally biased region" description="Basic and acidic residues" evidence="1">
    <location>
        <begin position="1"/>
        <end position="19"/>
    </location>
</feature>